<organism evidence="3 4">
    <name type="scientific">Pendulispora rubella</name>
    <dbReference type="NCBI Taxonomy" id="2741070"/>
    <lineage>
        <taxon>Bacteria</taxon>
        <taxon>Pseudomonadati</taxon>
        <taxon>Myxococcota</taxon>
        <taxon>Myxococcia</taxon>
        <taxon>Myxococcales</taxon>
        <taxon>Sorangiineae</taxon>
        <taxon>Pendulisporaceae</taxon>
        <taxon>Pendulispora</taxon>
    </lineage>
</organism>
<keyword evidence="4" id="KW-1185">Reference proteome</keyword>
<dbReference type="InterPro" id="IPR013658">
    <property type="entry name" value="SGL"/>
</dbReference>
<evidence type="ECO:0000313" key="3">
    <source>
        <dbReference type="EMBL" id="WXB03770.1"/>
    </source>
</evidence>
<keyword evidence="1" id="KW-0378">Hydrolase</keyword>
<dbReference type="Pfam" id="PF08450">
    <property type="entry name" value="SGL"/>
    <property type="match status" value="1"/>
</dbReference>
<evidence type="ECO:0000259" key="2">
    <source>
        <dbReference type="Pfam" id="PF08450"/>
    </source>
</evidence>
<dbReference type="InterPro" id="IPR011042">
    <property type="entry name" value="6-blade_b-propeller_TolB-like"/>
</dbReference>
<dbReference type="SUPFAM" id="SSF63829">
    <property type="entry name" value="Calcium-dependent phosphotriesterase"/>
    <property type="match status" value="1"/>
</dbReference>
<dbReference type="InterPro" id="IPR005511">
    <property type="entry name" value="SMP-30"/>
</dbReference>
<evidence type="ECO:0000256" key="1">
    <source>
        <dbReference type="ARBA" id="ARBA00022801"/>
    </source>
</evidence>
<feature type="domain" description="SMP-30/Gluconolactonase/LRE-like region" evidence="2">
    <location>
        <begin position="17"/>
        <end position="259"/>
    </location>
</feature>
<dbReference type="PANTHER" id="PTHR47572">
    <property type="entry name" value="LIPOPROTEIN-RELATED"/>
    <property type="match status" value="1"/>
</dbReference>
<accession>A0ABZ2KYX2</accession>
<dbReference type="Gene3D" id="2.120.10.30">
    <property type="entry name" value="TolB, C-terminal domain"/>
    <property type="match status" value="1"/>
</dbReference>
<gene>
    <name evidence="3" type="ORF">LVJ94_43555</name>
</gene>
<dbReference type="PANTHER" id="PTHR47572:SF4">
    <property type="entry name" value="LACTONASE DRP35"/>
    <property type="match status" value="1"/>
</dbReference>
<proteinExistence type="predicted"/>
<sequence length="290" mass="30781">MGETSLGRSLLSGLSYPESPRWRDGLLWISDVHNFRLKAFDSAGALRFDLPVPERPAGLGFLPDGQLLIATALGRRVYLVTGIGGEGPTGALQLVEDLSAHTRGLLNDMVVDRAGRAYVGDTGFNLGAGEAHRPGQIFLVEQGRTARCVVDDIDFPNGMALTPDGGTLYVAETFAHQISAFTVRADGSLSQRKMHARVVGTPDGICLDAEGALWVATLKRGEFQRIAANGRLLEHIDVTPAHSVACALGGPDRTALYLCFATVEDDGQGGFRRQGFVRCLPASVAGAGLP</sequence>
<dbReference type="EMBL" id="CP089983">
    <property type="protein sequence ID" value="WXB03770.1"/>
    <property type="molecule type" value="Genomic_DNA"/>
</dbReference>
<dbReference type="PRINTS" id="PR01790">
    <property type="entry name" value="SMP30FAMILY"/>
</dbReference>
<dbReference type="Proteomes" id="UP001374803">
    <property type="component" value="Chromosome"/>
</dbReference>
<dbReference type="RefSeq" id="WP_394833405.1">
    <property type="nucleotide sequence ID" value="NZ_CP089929.1"/>
</dbReference>
<reference evidence="3" key="1">
    <citation type="submission" date="2021-12" db="EMBL/GenBank/DDBJ databases">
        <title>Discovery of the Pendulisporaceae a myxobacterial family with distinct sporulation behavior and unique specialized metabolism.</title>
        <authorList>
            <person name="Garcia R."/>
            <person name="Popoff A."/>
            <person name="Bader C.D."/>
            <person name="Loehr J."/>
            <person name="Walesch S."/>
            <person name="Walt C."/>
            <person name="Boldt J."/>
            <person name="Bunk B."/>
            <person name="Haeckl F.J.F.P.J."/>
            <person name="Gunesch A.P."/>
            <person name="Birkelbach J."/>
            <person name="Nuebel U."/>
            <person name="Pietschmann T."/>
            <person name="Bach T."/>
            <person name="Mueller R."/>
        </authorList>
    </citation>
    <scope>NUCLEOTIDE SEQUENCE</scope>
    <source>
        <strain evidence="3">MSr11367</strain>
    </source>
</reference>
<evidence type="ECO:0000313" key="4">
    <source>
        <dbReference type="Proteomes" id="UP001374803"/>
    </source>
</evidence>
<protein>
    <submittedName>
        <fullName evidence="3">SMP-30/gluconolactonase/LRE family protein</fullName>
    </submittedName>
</protein>
<name>A0ABZ2KYX2_9BACT</name>
<dbReference type="InterPro" id="IPR051262">
    <property type="entry name" value="SMP-30/CGR1_Lactonase"/>
</dbReference>